<evidence type="ECO:0000313" key="15">
    <source>
        <dbReference type="Proteomes" id="UP000823775"/>
    </source>
</evidence>
<gene>
    <name evidence="14" type="ORF">HAX54_000778</name>
</gene>
<evidence type="ECO:0000256" key="2">
    <source>
        <dbReference type="ARBA" id="ARBA00004141"/>
    </source>
</evidence>
<keyword evidence="6" id="KW-0217">Developmental protein</keyword>
<evidence type="ECO:0000256" key="12">
    <source>
        <dbReference type="ARBA" id="ARBA00023242"/>
    </source>
</evidence>
<evidence type="ECO:0000313" key="14">
    <source>
        <dbReference type="EMBL" id="MCD7465200.1"/>
    </source>
</evidence>
<keyword evidence="10 13" id="KW-1133">Transmembrane helix</keyword>
<evidence type="ECO:0000256" key="11">
    <source>
        <dbReference type="ARBA" id="ARBA00023136"/>
    </source>
</evidence>
<evidence type="ECO:0000256" key="3">
    <source>
        <dbReference type="ARBA" id="ARBA00004240"/>
    </source>
</evidence>
<evidence type="ECO:0000256" key="1">
    <source>
        <dbReference type="ARBA" id="ARBA00004123"/>
    </source>
</evidence>
<reference evidence="14 15" key="1">
    <citation type="journal article" date="2021" name="BMC Genomics">
        <title>Datura genome reveals duplications of psychoactive alkaloid biosynthetic genes and high mutation rate following tissue culture.</title>
        <authorList>
            <person name="Rajewski A."/>
            <person name="Carter-House D."/>
            <person name="Stajich J."/>
            <person name="Litt A."/>
        </authorList>
    </citation>
    <scope>NUCLEOTIDE SEQUENCE [LARGE SCALE GENOMIC DNA]</scope>
    <source>
        <strain evidence="14">AR-01</strain>
    </source>
</reference>
<dbReference type="PANTHER" id="PTHR36023:SF3">
    <property type="entry name" value="ARGOS-LIKE PROTEIN"/>
    <property type="match status" value="1"/>
</dbReference>
<feature type="transmembrane region" description="Helical" evidence="13">
    <location>
        <begin position="84"/>
        <end position="104"/>
    </location>
</feature>
<evidence type="ECO:0000256" key="7">
    <source>
        <dbReference type="ARBA" id="ARBA00022490"/>
    </source>
</evidence>
<evidence type="ECO:0000256" key="8">
    <source>
        <dbReference type="ARBA" id="ARBA00022692"/>
    </source>
</evidence>
<keyword evidence="8 13" id="KW-0812">Transmembrane</keyword>
<name>A0ABS8T1I1_DATST</name>
<dbReference type="EMBL" id="JACEIK010001026">
    <property type="protein sequence ID" value="MCD7465200.1"/>
    <property type="molecule type" value="Genomic_DNA"/>
</dbReference>
<protein>
    <recommendedName>
        <fullName evidence="16">ARGOS-like protein</fullName>
    </recommendedName>
</protein>
<keyword evidence="15" id="KW-1185">Reference proteome</keyword>
<evidence type="ECO:0000256" key="9">
    <source>
        <dbReference type="ARBA" id="ARBA00022824"/>
    </source>
</evidence>
<evidence type="ECO:0000256" key="5">
    <source>
        <dbReference type="ARBA" id="ARBA00006891"/>
    </source>
</evidence>
<evidence type="ECO:0008006" key="16">
    <source>
        <dbReference type="Google" id="ProtNLM"/>
    </source>
</evidence>
<keyword evidence="7" id="KW-0963">Cytoplasm</keyword>
<evidence type="ECO:0000256" key="4">
    <source>
        <dbReference type="ARBA" id="ARBA00004496"/>
    </source>
</evidence>
<comment type="similarity">
    <text evidence="5">Belongs to the plant organ size related (OSR) protein family.</text>
</comment>
<accession>A0ABS8T1I1</accession>
<dbReference type="InterPro" id="IPR037468">
    <property type="entry name" value="ARGOS/ARL/OSR1"/>
</dbReference>
<proteinExistence type="inferred from homology"/>
<keyword evidence="11 13" id="KW-0472">Membrane</keyword>
<dbReference type="PANTHER" id="PTHR36023">
    <property type="entry name" value="ARGOS-LIKE PROTEIN"/>
    <property type="match status" value="1"/>
</dbReference>
<feature type="transmembrane region" description="Helical" evidence="13">
    <location>
        <begin position="110"/>
        <end position="130"/>
    </location>
</feature>
<evidence type="ECO:0000256" key="13">
    <source>
        <dbReference type="SAM" id="Phobius"/>
    </source>
</evidence>
<evidence type="ECO:0000256" key="10">
    <source>
        <dbReference type="ARBA" id="ARBA00022989"/>
    </source>
</evidence>
<comment type="subcellular location">
    <subcellularLocation>
        <location evidence="4">Cytoplasm</location>
    </subcellularLocation>
    <subcellularLocation>
        <location evidence="3">Endoplasmic reticulum</location>
    </subcellularLocation>
    <subcellularLocation>
        <location evidence="2">Membrane</location>
        <topology evidence="2">Multi-pass membrane protein</topology>
    </subcellularLocation>
    <subcellularLocation>
        <location evidence="1">Nucleus</location>
    </subcellularLocation>
</comment>
<keyword evidence="12" id="KW-0539">Nucleus</keyword>
<sequence>MDISERSEAKLRSSKGFINLEGHHQYVSNIMDMKTTVNNSAAAFPRKNKNNNNYKIGVEGTKFSRSLSQSGTGKKVFSISYFSLESFLLLLCLSASLLLLPLILPPLPPPPFMLLLLPILILLLLMFLAFMPSNVKNVSYTYV</sequence>
<keyword evidence="9" id="KW-0256">Endoplasmic reticulum</keyword>
<dbReference type="Proteomes" id="UP000823775">
    <property type="component" value="Unassembled WGS sequence"/>
</dbReference>
<organism evidence="14 15">
    <name type="scientific">Datura stramonium</name>
    <name type="common">Jimsonweed</name>
    <name type="synonym">Common thornapple</name>
    <dbReference type="NCBI Taxonomy" id="4076"/>
    <lineage>
        <taxon>Eukaryota</taxon>
        <taxon>Viridiplantae</taxon>
        <taxon>Streptophyta</taxon>
        <taxon>Embryophyta</taxon>
        <taxon>Tracheophyta</taxon>
        <taxon>Spermatophyta</taxon>
        <taxon>Magnoliopsida</taxon>
        <taxon>eudicotyledons</taxon>
        <taxon>Gunneridae</taxon>
        <taxon>Pentapetalae</taxon>
        <taxon>asterids</taxon>
        <taxon>lamiids</taxon>
        <taxon>Solanales</taxon>
        <taxon>Solanaceae</taxon>
        <taxon>Solanoideae</taxon>
        <taxon>Datureae</taxon>
        <taxon>Datura</taxon>
    </lineage>
</organism>
<comment type="caution">
    <text evidence="14">The sequence shown here is derived from an EMBL/GenBank/DDBJ whole genome shotgun (WGS) entry which is preliminary data.</text>
</comment>
<evidence type="ECO:0000256" key="6">
    <source>
        <dbReference type="ARBA" id="ARBA00022473"/>
    </source>
</evidence>